<accession>A0A061DYI8</accession>
<name>A0A061DYI8_THECC</name>
<dbReference type="eggNOG" id="ENOG502QTDN">
    <property type="taxonomic scope" value="Eukaryota"/>
</dbReference>
<dbReference type="Gene3D" id="1.25.10.10">
    <property type="entry name" value="Leucine-rich Repeat Variant"/>
    <property type="match status" value="1"/>
</dbReference>
<dbReference type="Pfam" id="PF25055">
    <property type="entry name" value="DUF7792"/>
    <property type="match status" value="1"/>
</dbReference>
<dbReference type="HOGENOM" id="CLU_522163_0_0_1"/>
<reference evidence="2 3" key="1">
    <citation type="journal article" date="2013" name="Genome Biol.">
        <title>The genome sequence of the most widely cultivated cacao type and its use to identify candidate genes regulating pod color.</title>
        <authorList>
            <person name="Motamayor J.C."/>
            <person name="Mockaitis K."/>
            <person name="Schmutz J."/>
            <person name="Haiminen N."/>
            <person name="Iii D.L."/>
            <person name="Cornejo O."/>
            <person name="Findley S.D."/>
            <person name="Zheng P."/>
            <person name="Utro F."/>
            <person name="Royaert S."/>
            <person name="Saski C."/>
            <person name="Jenkins J."/>
            <person name="Podicheti R."/>
            <person name="Zhao M."/>
            <person name="Scheffler B.E."/>
            <person name="Stack J.C."/>
            <person name="Feltus F.A."/>
            <person name="Mustiga G.M."/>
            <person name="Amores F."/>
            <person name="Phillips W."/>
            <person name="Marelli J.P."/>
            <person name="May G.D."/>
            <person name="Shapiro H."/>
            <person name="Ma J."/>
            <person name="Bustamante C.D."/>
            <person name="Schnell R.J."/>
            <person name="Main D."/>
            <person name="Gilbert D."/>
            <person name="Parida L."/>
            <person name="Kuhn D.N."/>
        </authorList>
    </citation>
    <scope>NUCLEOTIDE SEQUENCE [LARGE SCALE GENOMIC DNA]</scope>
    <source>
        <strain evidence="3">cv. Matina 1-6</strain>
    </source>
</reference>
<dbReference type="SUPFAM" id="SSF48371">
    <property type="entry name" value="ARM repeat"/>
    <property type="match status" value="1"/>
</dbReference>
<dbReference type="AlphaFoldDB" id="A0A061DYI8"/>
<protein>
    <submittedName>
        <fullName evidence="2">Armadillo repeat only 4</fullName>
    </submittedName>
</protein>
<dbReference type="PANTHER" id="PTHR46168">
    <property type="entry name" value="ARMADILLO REPEAT ONLY 4"/>
    <property type="match status" value="1"/>
</dbReference>
<dbReference type="InterPro" id="IPR011989">
    <property type="entry name" value="ARM-like"/>
</dbReference>
<feature type="domain" description="DUF7792" evidence="1">
    <location>
        <begin position="11"/>
        <end position="134"/>
    </location>
</feature>
<gene>
    <name evidence="2" type="ORF">TCM_006236</name>
</gene>
<dbReference type="PANTHER" id="PTHR46168:SF1">
    <property type="entry name" value="ARMADILLO REPEAT ONLY 4"/>
    <property type="match status" value="1"/>
</dbReference>
<evidence type="ECO:0000313" key="3">
    <source>
        <dbReference type="Proteomes" id="UP000026915"/>
    </source>
</evidence>
<evidence type="ECO:0000313" key="2">
    <source>
        <dbReference type="EMBL" id="EOX97136.1"/>
    </source>
</evidence>
<organism evidence="2 3">
    <name type="scientific">Theobroma cacao</name>
    <name type="common">Cacao</name>
    <name type="synonym">Cocoa</name>
    <dbReference type="NCBI Taxonomy" id="3641"/>
    <lineage>
        <taxon>Eukaryota</taxon>
        <taxon>Viridiplantae</taxon>
        <taxon>Streptophyta</taxon>
        <taxon>Embryophyta</taxon>
        <taxon>Tracheophyta</taxon>
        <taxon>Spermatophyta</taxon>
        <taxon>Magnoliopsida</taxon>
        <taxon>eudicotyledons</taxon>
        <taxon>Gunneridae</taxon>
        <taxon>Pentapetalae</taxon>
        <taxon>rosids</taxon>
        <taxon>malvids</taxon>
        <taxon>Malvales</taxon>
        <taxon>Malvaceae</taxon>
        <taxon>Byttnerioideae</taxon>
        <taxon>Theobroma</taxon>
    </lineage>
</organism>
<dbReference type="InterPro" id="IPR056694">
    <property type="entry name" value="DUF7792"/>
</dbReference>
<proteinExistence type="predicted"/>
<keyword evidence="3" id="KW-1185">Reference proteome</keyword>
<dbReference type="Proteomes" id="UP000026915">
    <property type="component" value="Chromosome 2"/>
</dbReference>
<dbReference type="InParanoid" id="A0A061DYI8"/>
<dbReference type="EMBL" id="CM001880">
    <property type="protein sequence ID" value="EOX97136.1"/>
    <property type="molecule type" value="Genomic_DNA"/>
</dbReference>
<dbReference type="Gramene" id="EOX97136">
    <property type="protein sequence ID" value="EOX97136"/>
    <property type="gene ID" value="TCM_006236"/>
</dbReference>
<evidence type="ECO:0000259" key="1">
    <source>
        <dbReference type="Pfam" id="PF25055"/>
    </source>
</evidence>
<dbReference type="InterPro" id="IPR016024">
    <property type="entry name" value="ARM-type_fold"/>
</dbReference>
<sequence>MMQADQKILIEQLLVGLIVLARQVGEAVDQAKSFRIYRGEMEKRVVQLSQMLNNLACFIAMSKILFNLNPVDCVIREVCKMLQEALTLACKCRRKTIVCRLFTGTKSKLDTTLHKLYHLLDVSIESMKCLLILYNPDFGSSFDEIFLSFPQFLSNDSSTLSAWSCMVAEKLIWQLAPLLSETSPPELKICCAEALSMLNVGSVLNSSRMIDETKKLMFCLAKLVEAEDGEFQYNCLMIIEEITAAAESDLDLRCKTFKTSSRGAKAIVEQLLRVIKESEDHPKLQVPAIKSIGSLARIFKEGESPHMISVLVSQLVNVHQEVATEAIVALQKFAYPGSYFCKEHSKTMIEFNAVKPLMKLLSDGERTQQLHGLVLLCYLAVNTDYSAAMEEARVRTVIQQLVTRKGSLHRYVVSQRPELKELFIQFCPLSCLVLDIPATFDDIRMSIFQAEAEWIDGKESSAAAAVTVRVSSTPDANAAKSTEQVSNAAIGASCAFPLIENRWVLQALEHENERKKNQNTVF</sequence>
<dbReference type="OMA" id="MIWELAN"/>
<dbReference type="STRING" id="3641.A0A061DYI8"/>